<dbReference type="RefSeq" id="WP_246151806.1">
    <property type="nucleotide sequence ID" value="NZ_SJPX01000004.1"/>
</dbReference>
<keyword evidence="1" id="KW-0472">Membrane</keyword>
<name>A0A5C6EP27_9BACT</name>
<accession>A0A5C6EP27</accession>
<evidence type="ECO:0000313" key="3">
    <source>
        <dbReference type="Proteomes" id="UP000317977"/>
    </source>
</evidence>
<keyword evidence="1" id="KW-1133">Transmembrane helix</keyword>
<keyword evidence="1" id="KW-0812">Transmembrane</keyword>
<comment type="caution">
    <text evidence="2">The sequence shown here is derived from an EMBL/GenBank/DDBJ whole genome shotgun (WGS) entry which is preliminary data.</text>
</comment>
<evidence type="ECO:0000313" key="2">
    <source>
        <dbReference type="EMBL" id="TWU49767.1"/>
    </source>
</evidence>
<dbReference type="EMBL" id="SJPX01000004">
    <property type="protein sequence ID" value="TWU49767.1"/>
    <property type="molecule type" value="Genomic_DNA"/>
</dbReference>
<gene>
    <name evidence="2" type="ORF">Poly59_43920</name>
</gene>
<organism evidence="2 3">
    <name type="scientific">Rubripirellula reticaptiva</name>
    <dbReference type="NCBI Taxonomy" id="2528013"/>
    <lineage>
        <taxon>Bacteria</taxon>
        <taxon>Pseudomonadati</taxon>
        <taxon>Planctomycetota</taxon>
        <taxon>Planctomycetia</taxon>
        <taxon>Pirellulales</taxon>
        <taxon>Pirellulaceae</taxon>
        <taxon>Rubripirellula</taxon>
    </lineage>
</organism>
<reference evidence="2 3" key="1">
    <citation type="submission" date="2019-02" db="EMBL/GenBank/DDBJ databases">
        <title>Deep-cultivation of Planctomycetes and their phenomic and genomic characterization uncovers novel biology.</title>
        <authorList>
            <person name="Wiegand S."/>
            <person name="Jogler M."/>
            <person name="Boedeker C."/>
            <person name="Pinto D."/>
            <person name="Vollmers J."/>
            <person name="Rivas-Marin E."/>
            <person name="Kohn T."/>
            <person name="Peeters S.H."/>
            <person name="Heuer A."/>
            <person name="Rast P."/>
            <person name="Oberbeckmann S."/>
            <person name="Bunk B."/>
            <person name="Jeske O."/>
            <person name="Meyerdierks A."/>
            <person name="Storesund J.E."/>
            <person name="Kallscheuer N."/>
            <person name="Luecker S."/>
            <person name="Lage O.M."/>
            <person name="Pohl T."/>
            <person name="Merkel B.J."/>
            <person name="Hornburger P."/>
            <person name="Mueller R.-W."/>
            <person name="Bruemmer F."/>
            <person name="Labrenz M."/>
            <person name="Spormann A.M."/>
            <person name="Op Den Camp H."/>
            <person name="Overmann J."/>
            <person name="Amann R."/>
            <person name="Jetten M.S.M."/>
            <person name="Mascher T."/>
            <person name="Medema M.H."/>
            <person name="Devos D.P."/>
            <person name="Kaster A.-K."/>
            <person name="Ovreas L."/>
            <person name="Rohde M."/>
            <person name="Galperin M.Y."/>
            <person name="Jogler C."/>
        </authorList>
    </citation>
    <scope>NUCLEOTIDE SEQUENCE [LARGE SCALE GENOMIC DNA]</scope>
    <source>
        <strain evidence="2 3">Poly59</strain>
    </source>
</reference>
<evidence type="ECO:0000256" key="1">
    <source>
        <dbReference type="SAM" id="Phobius"/>
    </source>
</evidence>
<sequence>MNRIETFAPCTWARIHSGSKIVVLHRQPIGILFSGIVLAVMFVGSVSAVEPATFRAGASAVKITPPLGLPIIGNWDSPPATKIHDDLHVRCLALDDGETTLVFAICDNVGIPREVFDQARRLIQSETDLPPTHVMMSATHTHSAVSARGTRQVDGIEVLDSYQTLVANRISQAVAHAIGNLKPAKIGWGSVDEPSEVHNRRWFVSNPKLLGNPFGGVDRVRMNPPSGNSALIKPAGPIDPEVSFIIAKSLDGKPIALLANYSLHYVGGVPGGEVSADYFGAFADRIGGKIGADDSFVGIMTNGTSGDVNNVPFREKRRSQPSYERIEEVSELIANRVADSVRSIDYQDSVQLAAAAQDLVLAMRKPDAEMQRYFTSLQNENISPESIHRHARVYAQRAGQLADGPDQTAVMLQAFRIGDLAITAIPFEVFAETGLDLKKRNPFSDSFTIELANGSEGYLPTPAQHELGGYETWMGTNRVQLDASQRISEVLLALLQRLAPASDHSEVE</sequence>
<feature type="transmembrane region" description="Helical" evidence="1">
    <location>
        <begin position="29"/>
        <end position="49"/>
    </location>
</feature>
<dbReference type="AlphaFoldDB" id="A0A5C6EP27"/>
<proteinExistence type="predicted"/>
<keyword evidence="3" id="KW-1185">Reference proteome</keyword>
<protein>
    <submittedName>
        <fullName evidence="2">Neutral/alkaline non-lysosomal ceramidase</fullName>
    </submittedName>
</protein>
<dbReference type="Proteomes" id="UP000317977">
    <property type="component" value="Unassembled WGS sequence"/>
</dbReference>